<feature type="non-terminal residue" evidence="3">
    <location>
        <position position="1"/>
    </location>
</feature>
<dbReference type="PANTHER" id="PTHR47020:SF1">
    <property type="entry name" value="HILLARIN"/>
    <property type="match status" value="1"/>
</dbReference>
<accession>A0AA88Y175</accession>
<proteinExistence type="predicted"/>
<keyword evidence="4" id="KW-1185">Reference proteome</keyword>
<feature type="region of interest" description="Disordered" evidence="1">
    <location>
        <begin position="496"/>
        <end position="517"/>
    </location>
</feature>
<gene>
    <name evidence="3" type="ORF">FSP39_018296</name>
</gene>
<sequence>SIRYDCKGILTGSFKDMTAEQVLLTKCCGHQGYCALFSAMCRTIGIPVRTISGYAKDDRNVEEIYTDITSCEPNHMWNVVHVEDEWRFVDCAWDTGYVSEFGKFVWTCNDFYFLTDPGFFAMKHLPVMDDDPELSQKWQLLEDPLDLETFSRNTIVHEFAMENGIGPVTHSEILVEVIGEVGILIRGPGKQLWDVFAEMEELHQFDNASFNQYVICERLGIDGIRIKVVPPIVSTFILTIFAKVEMHDEVYGKVATYIIKCLDISKNVKPFPEHGIWGPTLDYEEMGFDKAVAYDWKYEAPNGEIDIYIPVHTKMIITPKLHFVNDEGNDIENAVLVQTDSRSIVAIVRMARKGNYKLTICVKLPSGVLKPVVYYMINCRRALTPYKLFPLAFPIIQEFMVTLIEPKTRELPARSYVRFRLSSPIMTSIRIGQNTYCNPYANRWDVTTLTPGEGEELTIYGGTDTYRTSLFVYKIVKFERKPHVCSRFQRSIQHNHDHNSTMCSSDDSLDPPGTTSTSLNISRSTVFSLNSRK</sequence>
<dbReference type="SMART" id="SM00460">
    <property type="entry name" value="TGc"/>
    <property type="match status" value="1"/>
</dbReference>
<dbReference type="Gene3D" id="3.10.620.30">
    <property type="match status" value="1"/>
</dbReference>
<dbReference type="InterPro" id="IPR056564">
    <property type="entry name" value="Ig-like_KY"/>
</dbReference>
<dbReference type="Pfam" id="PF01841">
    <property type="entry name" value="Transglut_core"/>
    <property type="match status" value="1"/>
</dbReference>
<reference evidence="3" key="1">
    <citation type="submission" date="2019-08" db="EMBL/GenBank/DDBJ databases">
        <title>The improved chromosome-level genome for the pearl oyster Pinctada fucata martensii using PacBio sequencing and Hi-C.</title>
        <authorList>
            <person name="Zheng Z."/>
        </authorList>
    </citation>
    <scope>NUCLEOTIDE SEQUENCE</scope>
    <source>
        <strain evidence="3">ZZ-2019</strain>
        <tissue evidence="3">Adductor muscle</tissue>
    </source>
</reference>
<evidence type="ECO:0000256" key="1">
    <source>
        <dbReference type="SAM" id="MobiDB-lite"/>
    </source>
</evidence>
<dbReference type="AlphaFoldDB" id="A0AA88Y175"/>
<comment type="caution">
    <text evidence="3">The sequence shown here is derived from an EMBL/GenBank/DDBJ whole genome shotgun (WGS) entry which is preliminary data.</text>
</comment>
<dbReference type="Proteomes" id="UP001186944">
    <property type="component" value="Unassembled WGS sequence"/>
</dbReference>
<dbReference type="SUPFAM" id="SSF54001">
    <property type="entry name" value="Cysteine proteinases"/>
    <property type="match status" value="1"/>
</dbReference>
<evidence type="ECO:0000313" key="4">
    <source>
        <dbReference type="Proteomes" id="UP001186944"/>
    </source>
</evidence>
<dbReference type="InterPro" id="IPR053041">
    <property type="entry name" value="Transglut-like_Superfamily_Mod"/>
</dbReference>
<evidence type="ECO:0000313" key="3">
    <source>
        <dbReference type="EMBL" id="KAK3095734.1"/>
    </source>
</evidence>
<dbReference type="PANTHER" id="PTHR47020">
    <property type="entry name" value="HILLARIN"/>
    <property type="match status" value="1"/>
</dbReference>
<dbReference type="InterPro" id="IPR038765">
    <property type="entry name" value="Papain-like_cys_pep_sf"/>
</dbReference>
<feature type="domain" description="Transglutaminase-like" evidence="2">
    <location>
        <begin position="22"/>
        <end position="93"/>
    </location>
</feature>
<dbReference type="EMBL" id="VSWD01000008">
    <property type="protein sequence ID" value="KAK3095734.1"/>
    <property type="molecule type" value="Genomic_DNA"/>
</dbReference>
<organism evidence="3 4">
    <name type="scientific">Pinctada imbricata</name>
    <name type="common">Atlantic pearl-oyster</name>
    <name type="synonym">Pinctada martensii</name>
    <dbReference type="NCBI Taxonomy" id="66713"/>
    <lineage>
        <taxon>Eukaryota</taxon>
        <taxon>Metazoa</taxon>
        <taxon>Spiralia</taxon>
        <taxon>Lophotrochozoa</taxon>
        <taxon>Mollusca</taxon>
        <taxon>Bivalvia</taxon>
        <taxon>Autobranchia</taxon>
        <taxon>Pteriomorphia</taxon>
        <taxon>Pterioida</taxon>
        <taxon>Pterioidea</taxon>
        <taxon>Pteriidae</taxon>
        <taxon>Pinctada</taxon>
    </lineage>
</organism>
<evidence type="ECO:0000259" key="2">
    <source>
        <dbReference type="SMART" id="SM00460"/>
    </source>
</evidence>
<name>A0AA88Y175_PINIB</name>
<protein>
    <recommendedName>
        <fullName evidence="2">Transglutaminase-like domain-containing protein</fullName>
    </recommendedName>
</protein>
<dbReference type="InterPro" id="IPR002931">
    <property type="entry name" value="Transglutaminase-like"/>
</dbReference>
<dbReference type="Pfam" id="PF23265">
    <property type="entry name" value="Ig-like_KY"/>
    <property type="match status" value="2"/>
</dbReference>